<name>A0A9J6ETT7_RHIMP</name>
<sequence>MLQFDVASSTETASFKSKRPDSNRYRLFHLVSTSCTRRSGSLSILFCGSQQLAHSGPTLADHGSTVSSAAASLYASLASSQGRPSSPTAPSILHMNGPMVDKITETMIGVFSSHRHKNTWRAFSENCGICPYCNPKWYVRVRRGQQGSSAATAAATAATRTDGRGTHPAPKRRGPLRPRTFVQGVLLPAAAAGGGLHAHAPPVGLRAA</sequence>
<feature type="compositionally biased region" description="Low complexity" evidence="1">
    <location>
        <begin position="150"/>
        <end position="159"/>
    </location>
</feature>
<accession>A0A9J6ETT7</accession>
<organism evidence="2 3">
    <name type="scientific">Rhipicephalus microplus</name>
    <name type="common">Cattle tick</name>
    <name type="synonym">Boophilus microplus</name>
    <dbReference type="NCBI Taxonomy" id="6941"/>
    <lineage>
        <taxon>Eukaryota</taxon>
        <taxon>Metazoa</taxon>
        <taxon>Ecdysozoa</taxon>
        <taxon>Arthropoda</taxon>
        <taxon>Chelicerata</taxon>
        <taxon>Arachnida</taxon>
        <taxon>Acari</taxon>
        <taxon>Parasitiformes</taxon>
        <taxon>Ixodida</taxon>
        <taxon>Ixodoidea</taxon>
        <taxon>Ixodidae</taxon>
        <taxon>Rhipicephalinae</taxon>
        <taxon>Rhipicephalus</taxon>
        <taxon>Boophilus</taxon>
    </lineage>
</organism>
<evidence type="ECO:0000313" key="3">
    <source>
        <dbReference type="Proteomes" id="UP000821866"/>
    </source>
</evidence>
<dbReference type="AlphaFoldDB" id="A0A9J6ETT7"/>
<evidence type="ECO:0000256" key="1">
    <source>
        <dbReference type="SAM" id="MobiDB-lite"/>
    </source>
</evidence>
<gene>
    <name evidence="2" type="ORF">HPB51_015071</name>
</gene>
<reference evidence="2" key="1">
    <citation type="journal article" date="2020" name="Cell">
        <title>Large-Scale Comparative Analyses of Tick Genomes Elucidate Their Genetic Diversity and Vector Capacities.</title>
        <authorList>
            <consortium name="Tick Genome and Microbiome Consortium (TIGMIC)"/>
            <person name="Jia N."/>
            <person name="Wang J."/>
            <person name="Shi W."/>
            <person name="Du L."/>
            <person name="Sun Y."/>
            <person name="Zhan W."/>
            <person name="Jiang J.F."/>
            <person name="Wang Q."/>
            <person name="Zhang B."/>
            <person name="Ji P."/>
            <person name="Bell-Sakyi L."/>
            <person name="Cui X.M."/>
            <person name="Yuan T.T."/>
            <person name="Jiang B.G."/>
            <person name="Yang W.F."/>
            <person name="Lam T.T."/>
            <person name="Chang Q.C."/>
            <person name="Ding S.J."/>
            <person name="Wang X.J."/>
            <person name="Zhu J.G."/>
            <person name="Ruan X.D."/>
            <person name="Zhao L."/>
            <person name="Wei J.T."/>
            <person name="Ye R.Z."/>
            <person name="Que T.C."/>
            <person name="Du C.H."/>
            <person name="Zhou Y.H."/>
            <person name="Cheng J.X."/>
            <person name="Dai P.F."/>
            <person name="Guo W.B."/>
            <person name="Han X.H."/>
            <person name="Huang E.J."/>
            <person name="Li L.F."/>
            <person name="Wei W."/>
            <person name="Gao Y.C."/>
            <person name="Liu J.Z."/>
            <person name="Shao H.Z."/>
            <person name="Wang X."/>
            <person name="Wang C.C."/>
            <person name="Yang T.C."/>
            <person name="Huo Q.B."/>
            <person name="Li W."/>
            <person name="Chen H.Y."/>
            <person name="Chen S.E."/>
            <person name="Zhou L.G."/>
            <person name="Ni X.B."/>
            <person name="Tian J.H."/>
            <person name="Sheng Y."/>
            <person name="Liu T."/>
            <person name="Pan Y.S."/>
            <person name="Xia L.Y."/>
            <person name="Li J."/>
            <person name="Zhao F."/>
            <person name="Cao W.C."/>
        </authorList>
    </citation>
    <scope>NUCLEOTIDE SEQUENCE</scope>
    <source>
        <strain evidence="2">Rmic-2018</strain>
    </source>
</reference>
<protein>
    <submittedName>
        <fullName evidence="2">Uncharacterized protein</fullName>
    </submittedName>
</protein>
<comment type="caution">
    <text evidence="2">The sequence shown here is derived from an EMBL/GenBank/DDBJ whole genome shotgun (WGS) entry which is preliminary data.</text>
</comment>
<dbReference type="EMBL" id="JABSTU010000002">
    <property type="protein sequence ID" value="KAH8037637.1"/>
    <property type="molecule type" value="Genomic_DNA"/>
</dbReference>
<reference evidence="2" key="2">
    <citation type="submission" date="2021-09" db="EMBL/GenBank/DDBJ databases">
        <authorList>
            <person name="Jia N."/>
            <person name="Wang J."/>
            <person name="Shi W."/>
            <person name="Du L."/>
            <person name="Sun Y."/>
            <person name="Zhan W."/>
            <person name="Jiang J."/>
            <person name="Wang Q."/>
            <person name="Zhang B."/>
            <person name="Ji P."/>
            <person name="Sakyi L.B."/>
            <person name="Cui X."/>
            <person name="Yuan T."/>
            <person name="Jiang B."/>
            <person name="Yang W."/>
            <person name="Lam T.T.-Y."/>
            <person name="Chang Q."/>
            <person name="Ding S."/>
            <person name="Wang X."/>
            <person name="Zhu J."/>
            <person name="Ruan X."/>
            <person name="Zhao L."/>
            <person name="Wei J."/>
            <person name="Que T."/>
            <person name="Du C."/>
            <person name="Cheng J."/>
            <person name="Dai P."/>
            <person name="Han X."/>
            <person name="Huang E."/>
            <person name="Gao Y."/>
            <person name="Liu J."/>
            <person name="Shao H."/>
            <person name="Ye R."/>
            <person name="Li L."/>
            <person name="Wei W."/>
            <person name="Wang X."/>
            <person name="Wang C."/>
            <person name="Huo Q."/>
            <person name="Li W."/>
            <person name="Guo W."/>
            <person name="Chen H."/>
            <person name="Chen S."/>
            <person name="Zhou L."/>
            <person name="Zhou L."/>
            <person name="Ni X."/>
            <person name="Tian J."/>
            <person name="Zhou Y."/>
            <person name="Sheng Y."/>
            <person name="Liu T."/>
            <person name="Pan Y."/>
            <person name="Xia L."/>
            <person name="Li J."/>
            <person name="Zhao F."/>
            <person name="Cao W."/>
        </authorList>
    </citation>
    <scope>NUCLEOTIDE SEQUENCE</scope>
    <source>
        <strain evidence="2">Rmic-2018</strain>
        <tissue evidence="2">Larvae</tissue>
    </source>
</reference>
<feature type="region of interest" description="Disordered" evidence="1">
    <location>
        <begin position="149"/>
        <end position="178"/>
    </location>
</feature>
<proteinExistence type="predicted"/>
<evidence type="ECO:0000313" key="2">
    <source>
        <dbReference type="EMBL" id="KAH8037637.1"/>
    </source>
</evidence>
<dbReference type="Proteomes" id="UP000821866">
    <property type="component" value="Chromosome 10"/>
</dbReference>
<keyword evidence="3" id="KW-1185">Reference proteome</keyword>